<feature type="compositionally biased region" description="Polar residues" evidence="1">
    <location>
        <begin position="27"/>
        <end position="39"/>
    </location>
</feature>
<comment type="caution">
    <text evidence="2">The sequence shown here is derived from an EMBL/GenBank/DDBJ whole genome shotgun (WGS) entry which is preliminary data.</text>
</comment>
<feature type="region of interest" description="Disordered" evidence="1">
    <location>
        <begin position="27"/>
        <end position="59"/>
    </location>
</feature>
<evidence type="ECO:0000256" key="1">
    <source>
        <dbReference type="SAM" id="MobiDB-lite"/>
    </source>
</evidence>
<protein>
    <submittedName>
        <fullName evidence="2">Uncharacterized protein</fullName>
    </submittedName>
</protein>
<proteinExistence type="predicted"/>
<evidence type="ECO:0000313" key="3">
    <source>
        <dbReference type="Proteomes" id="UP000287651"/>
    </source>
</evidence>
<feature type="compositionally biased region" description="Basic and acidic residues" evidence="1">
    <location>
        <begin position="80"/>
        <end position="98"/>
    </location>
</feature>
<dbReference type="EMBL" id="AMZH03003152">
    <property type="protein sequence ID" value="RRT73243.1"/>
    <property type="molecule type" value="Genomic_DNA"/>
</dbReference>
<sequence length="147" mass="15769">MLGLIISYTIQIPEPRLSQINSWIRSPASSSPEFPSVQSVPEPPLGISPTSPQAGDSAQDLIFSTLIEHLEKVFPGGGEGKNDMADVDLACRRGRPDAGSRSSAANLRGRTRGIRPSGRAPTPSRDHHKRASAQGPEPAVLIQRTQR</sequence>
<reference evidence="2 3" key="1">
    <citation type="journal article" date="2014" name="Agronomy (Basel)">
        <title>A Draft Genome Sequence for Ensete ventricosum, the Drought-Tolerant Tree Against Hunger.</title>
        <authorList>
            <person name="Harrison J."/>
            <person name="Moore K.A."/>
            <person name="Paszkiewicz K."/>
            <person name="Jones T."/>
            <person name="Grant M."/>
            <person name="Ambacheew D."/>
            <person name="Muzemil S."/>
            <person name="Studholme D.J."/>
        </authorList>
    </citation>
    <scope>NUCLEOTIDE SEQUENCE [LARGE SCALE GENOMIC DNA]</scope>
</reference>
<feature type="region of interest" description="Disordered" evidence="1">
    <location>
        <begin position="74"/>
        <end position="147"/>
    </location>
</feature>
<organism evidence="2 3">
    <name type="scientific">Ensete ventricosum</name>
    <name type="common">Abyssinian banana</name>
    <name type="synonym">Musa ensete</name>
    <dbReference type="NCBI Taxonomy" id="4639"/>
    <lineage>
        <taxon>Eukaryota</taxon>
        <taxon>Viridiplantae</taxon>
        <taxon>Streptophyta</taxon>
        <taxon>Embryophyta</taxon>
        <taxon>Tracheophyta</taxon>
        <taxon>Spermatophyta</taxon>
        <taxon>Magnoliopsida</taxon>
        <taxon>Liliopsida</taxon>
        <taxon>Zingiberales</taxon>
        <taxon>Musaceae</taxon>
        <taxon>Ensete</taxon>
    </lineage>
</organism>
<accession>A0A427AAJ9</accession>
<dbReference type="AlphaFoldDB" id="A0A427AAJ9"/>
<gene>
    <name evidence="2" type="ORF">B296_00008186</name>
</gene>
<dbReference type="Proteomes" id="UP000287651">
    <property type="component" value="Unassembled WGS sequence"/>
</dbReference>
<evidence type="ECO:0000313" key="2">
    <source>
        <dbReference type="EMBL" id="RRT73243.1"/>
    </source>
</evidence>
<name>A0A427AAJ9_ENSVE</name>